<dbReference type="AlphaFoldDB" id="A0A974GV59"/>
<accession>A0A974GV59</accession>
<dbReference type="GO" id="GO:0005524">
    <property type="term" value="F:ATP binding"/>
    <property type="evidence" value="ECO:0007669"/>
    <property type="project" value="UniProtKB-KW"/>
</dbReference>
<keyword evidence="2" id="KW-0067">ATP-binding</keyword>
<dbReference type="InterPro" id="IPR008533">
    <property type="entry name" value="DUF815"/>
</dbReference>
<dbReference type="Gene3D" id="3.40.50.300">
    <property type="entry name" value="P-loop containing nucleotide triphosphate hydrolases"/>
    <property type="match status" value="1"/>
</dbReference>
<dbReference type="PANTHER" id="PTHR42935:SF1">
    <property type="entry name" value="SLR0930 PROTEIN"/>
    <property type="match status" value="1"/>
</dbReference>
<comment type="caution">
    <text evidence="2">The sequence shown here is derived from an EMBL/GenBank/DDBJ whole genome shotgun (WGS) entry which is preliminary data.</text>
</comment>
<sequence>MAFLEEIRFKARSLSIFRKLLDDQVVHAFIEMIDANESDTASKIDKYSRFTYLLFQSSENFTEYVWQLIAFDENTYIRKCSNKQIISPMLKQTLEHELKTLQTISQLTSQDIKNEIKYDIFLPEWETNAEYDFNKMYKERINNLFSLGYGIYANYTMFTYSKEKIVPVKYPDSVSLSNLTGYERERKKITDNTIAFIENKPAANTLLYGDAGTGKSSTVKAVVNEFSNRGLRMIEVRKADLLKIPDIIEQLADNPLKFILFIDDLSFLNHNEEIGALKAILEGSVSVRTSNVIIYTTSNRRHLINEKFEDREGSDIHRNETIQEQTSLSDRFGLSVLFTKPDKDKYLQIIHSLIKQYKISNVENIDLLAERYAMERGGRSGRTARQFVESLLST</sequence>
<organism evidence="2 3">
    <name type="scientific">Sedimentibacter hydroxybenzoicus DSM 7310</name>
    <dbReference type="NCBI Taxonomy" id="1123245"/>
    <lineage>
        <taxon>Bacteria</taxon>
        <taxon>Bacillati</taxon>
        <taxon>Bacillota</taxon>
        <taxon>Tissierellia</taxon>
        <taxon>Sedimentibacter</taxon>
    </lineage>
</organism>
<proteinExistence type="predicted"/>
<dbReference type="SUPFAM" id="SSF52540">
    <property type="entry name" value="P-loop containing nucleoside triphosphate hydrolases"/>
    <property type="match status" value="1"/>
</dbReference>
<evidence type="ECO:0000313" key="3">
    <source>
        <dbReference type="Proteomes" id="UP000611629"/>
    </source>
</evidence>
<dbReference type="Pfam" id="PF05673">
    <property type="entry name" value="DUF815"/>
    <property type="match status" value="1"/>
</dbReference>
<dbReference type="RefSeq" id="WP_179236634.1">
    <property type="nucleotide sequence ID" value="NZ_JACBNQ010000001.1"/>
</dbReference>
<dbReference type="InterPro" id="IPR027417">
    <property type="entry name" value="P-loop_NTPase"/>
</dbReference>
<name>A0A974GV59_SEDHY</name>
<dbReference type="CDD" id="cd00009">
    <property type="entry name" value="AAA"/>
    <property type="match status" value="1"/>
</dbReference>
<feature type="domain" description="AAA+ ATPase" evidence="1">
    <location>
        <begin position="201"/>
        <end position="342"/>
    </location>
</feature>
<keyword evidence="3" id="KW-1185">Reference proteome</keyword>
<dbReference type="PANTHER" id="PTHR42935">
    <property type="entry name" value="SLR0930 PROTEIN"/>
    <property type="match status" value="1"/>
</dbReference>
<dbReference type="Proteomes" id="UP000611629">
    <property type="component" value="Unassembled WGS sequence"/>
</dbReference>
<evidence type="ECO:0000313" key="2">
    <source>
        <dbReference type="EMBL" id="NYB72969.1"/>
    </source>
</evidence>
<keyword evidence="2" id="KW-0547">Nucleotide-binding</keyword>
<reference evidence="2" key="1">
    <citation type="submission" date="2020-07" db="EMBL/GenBank/DDBJ databases">
        <title>Genomic analysis of a strain of Sedimentibacter Hydroxybenzoicus DSM7310.</title>
        <authorList>
            <person name="Ma S."/>
        </authorList>
    </citation>
    <scope>NUCLEOTIDE SEQUENCE</scope>
    <source>
        <strain evidence="2">DSM 7310</strain>
    </source>
</reference>
<dbReference type="InterPro" id="IPR003593">
    <property type="entry name" value="AAA+_ATPase"/>
</dbReference>
<dbReference type="EMBL" id="JACBNQ010000001">
    <property type="protein sequence ID" value="NYB72969.1"/>
    <property type="molecule type" value="Genomic_DNA"/>
</dbReference>
<protein>
    <submittedName>
        <fullName evidence="2">ATP-binding protein</fullName>
    </submittedName>
</protein>
<gene>
    <name evidence="2" type="ORF">HZF24_02305</name>
</gene>
<dbReference type="SMART" id="SM00382">
    <property type="entry name" value="AAA"/>
    <property type="match status" value="1"/>
</dbReference>
<evidence type="ECO:0000259" key="1">
    <source>
        <dbReference type="SMART" id="SM00382"/>
    </source>
</evidence>